<evidence type="ECO:0000313" key="1">
    <source>
        <dbReference type="EMBL" id="JAH19860.1"/>
    </source>
</evidence>
<dbReference type="AlphaFoldDB" id="A0A0E9QUD4"/>
<proteinExistence type="predicted"/>
<name>A0A0E9QUD4_ANGAN</name>
<accession>A0A0E9QUD4</accession>
<sequence length="48" mass="5773">MSLYVRMIITFKNYGFCFVPCYYSKQIQRRTIVINNRDGRVIPRALQV</sequence>
<reference evidence="1" key="2">
    <citation type="journal article" date="2015" name="Fish Shellfish Immunol.">
        <title>Early steps in the European eel (Anguilla anguilla)-Vibrio vulnificus interaction in the gills: Role of the RtxA13 toxin.</title>
        <authorList>
            <person name="Callol A."/>
            <person name="Pajuelo D."/>
            <person name="Ebbesson L."/>
            <person name="Teles M."/>
            <person name="MacKenzie S."/>
            <person name="Amaro C."/>
        </authorList>
    </citation>
    <scope>NUCLEOTIDE SEQUENCE</scope>
</reference>
<protein>
    <submittedName>
        <fullName evidence="1">Uncharacterized protein</fullName>
    </submittedName>
</protein>
<dbReference type="EMBL" id="GBXM01088717">
    <property type="protein sequence ID" value="JAH19860.1"/>
    <property type="molecule type" value="Transcribed_RNA"/>
</dbReference>
<organism evidence="1">
    <name type="scientific">Anguilla anguilla</name>
    <name type="common">European freshwater eel</name>
    <name type="synonym">Muraena anguilla</name>
    <dbReference type="NCBI Taxonomy" id="7936"/>
    <lineage>
        <taxon>Eukaryota</taxon>
        <taxon>Metazoa</taxon>
        <taxon>Chordata</taxon>
        <taxon>Craniata</taxon>
        <taxon>Vertebrata</taxon>
        <taxon>Euteleostomi</taxon>
        <taxon>Actinopterygii</taxon>
        <taxon>Neopterygii</taxon>
        <taxon>Teleostei</taxon>
        <taxon>Anguilliformes</taxon>
        <taxon>Anguillidae</taxon>
        <taxon>Anguilla</taxon>
    </lineage>
</organism>
<reference evidence="1" key="1">
    <citation type="submission" date="2014-11" db="EMBL/GenBank/DDBJ databases">
        <authorList>
            <person name="Amaro Gonzalez C."/>
        </authorList>
    </citation>
    <scope>NUCLEOTIDE SEQUENCE</scope>
</reference>